<dbReference type="EMBL" id="BMAU01021325">
    <property type="protein sequence ID" value="GFY13974.1"/>
    <property type="molecule type" value="Genomic_DNA"/>
</dbReference>
<reference evidence="1" key="1">
    <citation type="submission" date="2020-08" db="EMBL/GenBank/DDBJ databases">
        <title>Multicomponent nature underlies the extraordinary mechanical properties of spider dragline silk.</title>
        <authorList>
            <person name="Kono N."/>
            <person name="Nakamura H."/>
            <person name="Mori M."/>
            <person name="Yoshida Y."/>
            <person name="Ohtoshi R."/>
            <person name="Malay A.D."/>
            <person name="Moran D.A.P."/>
            <person name="Tomita M."/>
            <person name="Numata K."/>
            <person name="Arakawa K."/>
        </authorList>
    </citation>
    <scope>NUCLEOTIDE SEQUENCE</scope>
</reference>
<gene>
    <name evidence="1" type="ORF">TNCV_1296351</name>
</gene>
<accession>A0A8X6VN59</accession>
<evidence type="ECO:0000313" key="2">
    <source>
        <dbReference type="Proteomes" id="UP000887159"/>
    </source>
</evidence>
<evidence type="ECO:0000313" key="1">
    <source>
        <dbReference type="EMBL" id="GFY13974.1"/>
    </source>
</evidence>
<comment type="caution">
    <text evidence="1">The sequence shown here is derived from an EMBL/GenBank/DDBJ whole genome shotgun (WGS) entry which is preliminary data.</text>
</comment>
<protein>
    <submittedName>
        <fullName evidence="1">Uncharacterized protein</fullName>
    </submittedName>
</protein>
<dbReference type="AlphaFoldDB" id="A0A8X6VN59"/>
<dbReference type="Proteomes" id="UP000887159">
    <property type="component" value="Unassembled WGS sequence"/>
</dbReference>
<keyword evidence="2" id="KW-1185">Reference proteome</keyword>
<name>A0A8X6VN59_TRICX</name>
<proteinExistence type="predicted"/>
<sequence length="148" mass="16846">MYLTEFFAAAAYETPVTGVQDDTIHHASGYDILFLVLRVGISFSNVQFGNDREYDAWSPLQFTHFSLALQSELSCPISENQAKVAWTREFHRGPRMAPNSSTFLICQVEPPNAIERSKAFGNNLMNEFGLNLSIHQNQKNKRNFVTKR</sequence>
<organism evidence="1 2">
    <name type="scientific">Trichonephila clavipes</name>
    <name type="common">Golden silk orbweaver</name>
    <name type="synonym">Nephila clavipes</name>
    <dbReference type="NCBI Taxonomy" id="2585209"/>
    <lineage>
        <taxon>Eukaryota</taxon>
        <taxon>Metazoa</taxon>
        <taxon>Ecdysozoa</taxon>
        <taxon>Arthropoda</taxon>
        <taxon>Chelicerata</taxon>
        <taxon>Arachnida</taxon>
        <taxon>Araneae</taxon>
        <taxon>Araneomorphae</taxon>
        <taxon>Entelegynae</taxon>
        <taxon>Araneoidea</taxon>
        <taxon>Nephilidae</taxon>
        <taxon>Trichonephila</taxon>
    </lineage>
</organism>